<organism evidence="2 3">
    <name type="scientific">Durusdinium trenchii</name>
    <dbReference type="NCBI Taxonomy" id="1381693"/>
    <lineage>
        <taxon>Eukaryota</taxon>
        <taxon>Sar</taxon>
        <taxon>Alveolata</taxon>
        <taxon>Dinophyceae</taxon>
        <taxon>Suessiales</taxon>
        <taxon>Symbiodiniaceae</taxon>
        <taxon>Durusdinium</taxon>
    </lineage>
</organism>
<keyword evidence="3" id="KW-1185">Reference proteome</keyword>
<accession>A0ABP0NM04</accession>
<feature type="non-terminal residue" evidence="2">
    <location>
        <position position="174"/>
    </location>
</feature>
<evidence type="ECO:0000313" key="2">
    <source>
        <dbReference type="EMBL" id="CAK9063814.1"/>
    </source>
</evidence>
<comment type="caution">
    <text evidence="2">The sequence shown here is derived from an EMBL/GenBank/DDBJ whole genome shotgun (WGS) entry which is preliminary data.</text>
</comment>
<dbReference type="EMBL" id="CAXAMM010028925">
    <property type="protein sequence ID" value="CAK9063814.1"/>
    <property type="molecule type" value="Genomic_DNA"/>
</dbReference>
<sequence>MRLKQTLQEAAVAQVVLYHRFLASSGNCGRADAHSSEKGLEARSAKQPQKGQCIPEPRWDSRSTIDMNASDAMWSMYNLQYVRTLGLRVRSDGKVRLVQAFKAVMRRLVISGGPYSIYLPQHERRQRVREIEILEDMMLSATEEIEPELPRTGSHEELVLLPNKKTVGSCGVGL</sequence>
<gene>
    <name evidence="2" type="ORF">SCF082_LOCUS32979</name>
</gene>
<dbReference type="Proteomes" id="UP001642464">
    <property type="component" value="Unassembled WGS sequence"/>
</dbReference>
<evidence type="ECO:0000256" key="1">
    <source>
        <dbReference type="SAM" id="MobiDB-lite"/>
    </source>
</evidence>
<reference evidence="2 3" key="1">
    <citation type="submission" date="2024-02" db="EMBL/GenBank/DDBJ databases">
        <authorList>
            <person name="Chen Y."/>
            <person name="Shah S."/>
            <person name="Dougan E. K."/>
            <person name="Thang M."/>
            <person name="Chan C."/>
        </authorList>
    </citation>
    <scope>NUCLEOTIDE SEQUENCE [LARGE SCALE GENOMIC DNA]</scope>
</reference>
<proteinExistence type="predicted"/>
<protein>
    <submittedName>
        <fullName evidence="2">Muscle calcium channel subunit alpha-1</fullName>
    </submittedName>
</protein>
<feature type="region of interest" description="Disordered" evidence="1">
    <location>
        <begin position="32"/>
        <end position="54"/>
    </location>
</feature>
<name>A0ABP0NM04_9DINO</name>
<evidence type="ECO:0000313" key="3">
    <source>
        <dbReference type="Proteomes" id="UP001642464"/>
    </source>
</evidence>
<feature type="compositionally biased region" description="Basic and acidic residues" evidence="1">
    <location>
        <begin position="32"/>
        <end position="44"/>
    </location>
</feature>